<feature type="transmembrane region" description="Helical" evidence="1">
    <location>
        <begin position="120"/>
        <end position="138"/>
    </location>
</feature>
<keyword evidence="1" id="KW-0812">Transmembrane</keyword>
<evidence type="ECO:0000313" key="2">
    <source>
        <dbReference type="EMBL" id="OYX57043.1"/>
    </source>
</evidence>
<sequence>MSGLGQTFKTPWHLWVVGVVALLWNSFGCVDYTMTQTQGDAWLTSMGMTEAAITYFHEMPAWTHAAWAIGVWGGLLGGILLLLRRKWATPVFVVSFLGWLAGAIYAFGLSNGLETMGSMWPMQIVIGSACVFFIWYAWTMGKRGVLR</sequence>
<dbReference type="EMBL" id="NCEQ01000007">
    <property type="protein sequence ID" value="OYX57043.1"/>
    <property type="molecule type" value="Genomic_DNA"/>
</dbReference>
<reference evidence="2 3" key="1">
    <citation type="submission" date="2017-03" db="EMBL/GenBank/DDBJ databases">
        <title>Lifting the veil on microbial sulfur biogeochemistry in mining wastewaters.</title>
        <authorList>
            <person name="Kantor R.S."/>
            <person name="Colenbrander Nelson T."/>
            <person name="Marshall S."/>
            <person name="Bennett D."/>
            <person name="Apte S."/>
            <person name="Camacho D."/>
            <person name="Thomas B.C."/>
            <person name="Warren L.A."/>
            <person name="Banfield J.F."/>
        </authorList>
    </citation>
    <scope>NUCLEOTIDE SEQUENCE [LARGE SCALE GENOMIC DNA]</scope>
    <source>
        <strain evidence="2">32-68-21</strain>
    </source>
</reference>
<dbReference type="Proteomes" id="UP000216147">
    <property type="component" value="Unassembled WGS sequence"/>
</dbReference>
<keyword evidence="1" id="KW-1133">Transmembrane helix</keyword>
<feature type="transmembrane region" description="Helical" evidence="1">
    <location>
        <begin position="65"/>
        <end position="83"/>
    </location>
</feature>
<gene>
    <name evidence="2" type="ORF">B7Y86_09935</name>
</gene>
<feature type="transmembrane region" description="Helical" evidence="1">
    <location>
        <begin position="12"/>
        <end position="34"/>
    </location>
</feature>
<protein>
    <recommendedName>
        <fullName evidence="4">Sugar transporter</fullName>
    </recommendedName>
</protein>
<comment type="caution">
    <text evidence="2">The sequence shown here is derived from an EMBL/GenBank/DDBJ whole genome shotgun (WGS) entry which is preliminary data.</text>
</comment>
<organism evidence="2 3">
    <name type="scientific">Brevundimonas subvibrioides</name>
    <dbReference type="NCBI Taxonomy" id="74313"/>
    <lineage>
        <taxon>Bacteria</taxon>
        <taxon>Pseudomonadati</taxon>
        <taxon>Pseudomonadota</taxon>
        <taxon>Alphaproteobacteria</taxon>
        <taxon>Caulobacterales</taxon>
        <taxon>Caulobacteraceae</taxon>
        <taxon>Brevundimonas</taxon>
    </lineage>
</organism>
<proteinExistence type="predicted"/>
<name>A0A258HL45_9CAUL</name>
<accession>A0A258HL45</accession>
<feature type="transmembrane region" description="Helical" evidence="1">
    <location>
        <begin position="90"/>
        <end position="108"/>
    </location>
</feature>
<keyword evidence="1" id="KW-0472">Membrane</keyword>
<evidence type="ECO:0000313" key="3">
    <source>
        <dbReference type="Proteomes" id="UP000216147"/>
    </source>
</evidence>
<evidence type="ECO:0000256" key="1">
    <source>
        <dbReference type="SAM" id="Phobius"/>
    </source>
</evidence>
<dbReference type="AlphaFoldDB" id="A0A258HL45"/>
<evidence type="ECO:0008006" key="4">
    <source>
        <dbReference type="Google" id="ProtNLM"/>
    </source>
</evidence>